<dbReference type="OrthoDB" id="851873at2759"/>
<dbReference type="PROSITE" id="PS51767">
    <property type="entry name" value="PEPTIDASE_A1"/>
    <property type="match status" value="1"/>
</dbReference>
<keyword evidence="5" id="KW-1185">Reference proteome</keyword>
<dbReference type="AlphaFoldDB" id="A0A9Q0G262"/>
<name>A0A9Q0G262_9ROSI</name>
<proteinExistence type="inferred from homology"/>
<evidence type="ECO:0000256" key="2">
    <source>
        <dbReference type="PIRSR" id="PIRSR601461-1"/>
    </source>
</evidence>
<dbReference type="Gene3D" id="2.40.70.10">
    <property type="entry name" value="Acid Proteases"/>
    <property type="match status" value="2"/>
</dbReference>
<evidence type="ECO:0000259" key="3">
    <source>
        <dbReference type="PROSITE" id="PS51767"/>
    </source>
</evidence>
<dbReference type="GO" id="GO:0006508">
    <property type="term" value="P:proteolysis"/>
    <property type="evidence" value="ECO:0007669"/>
    <property type="project" value="InterPro"/>
</dbReference>
<dbReference type="InterPro" id="IPR032861">
    <property type="entry name" value="TAXi_N"/>
</dbReference>
<dbReference type="InterPro" id="IPR033121">
    <property type="entry name" value="PEPTIDASE_A1"/>
</dbReference>
<evidence type="ECO:0000313" key="4">
    <source>
        <dbReference type="EMBL" id="KAJ4841857.1"/>
    </source>
</evidence>
<dbReference type="PANTHER" id="PTHR13683">
    <property type="entry name" value="ASPARTYL PROTEASES"/>
    <property type="match status" value="1"/>
</dbReference>
<dbReference type="PANTHER" id="PTHR13683:SF679">
    <property type="entry name" value="ASPARTYL PROTEASE FAMILY PROTEIN 2"/>
    <property type="match status" value="1"/>
</dbReference>
<dbReference type="Pfam" id="PF14543">
    <property type="entry name" value="TAXi_N"/>
    <property type="match status" value="1"/>
</dbReference>
<evidence type="ECO:0000313" key="5">
    <source>
        <dbReference type="Proteomes" id="UP001141552"/>
    </source>
</evidence>
<feature type="domain" description="Peptidase A1" evidence="3">
    <location>
        <begin position="86"/>
        <end position="358"/>
    </location>
</feature>
<dbReference type="Proteomes" id="UP001141552">
    <property type="component" value="Unassembled WGS sequence"/>
</dbReference>
<organism evidence="4 5">
    <name type="scientific">Turnera subulata</name>
    <dbReference type="NCBI Taxonomy" id="218843"/>
    <lineage>
        <taxon>Eukaryota</taxon>
        <taxon>Viridiplantae</taxon>
        <taxon>Streptophyta</taxon>
        <taxon>Embryophyta</taxon>
        <taxon>Tracheophyta</taxon>
        <taxon>Spermatophyta</taxon>
        <taxon>Magnoliopsida</taxon>
        <taxon>eudicotyledons</taxon>
        <taxon>Gunneridae</taxon>
        <taxon>Pentapetalae</taxon>
        <taxon>rosids</taxon>
        <taxon>fabids</taxon>
        <taxon>Malpighiales</taxon>
        <taxon>Passifloraceae</taxon>
        <taxon>Turnera</taxon>
    </lineage>
</organism>
<dbReference type="InterPro" id="IPR032799">
    <property type="entry name" value="TAXi_C"/>
</dbReference>
<dbReference type="InterPro" id="IPR001461">
    <property type="entry name" value="Aspartic_peptidase_A1"/>
</dbReference>
<dbReference type="EMBL" id="JAKUCV010002659">
    <property type="protein sequence ID" value="KAJ4841857.1"/>
    <property type="molecule type" value="Genomic_DNA"/>
</dbReference>
<dbReference type="Pfam" id="PF14541">
    <property type="entry name" value="TAXi_C"/>
    <property type="match status" value="1"/>
</dbReference>
<feature type="non-terminal residue" evidence="4">
    <location>
        <position position="358"/>
    </location>
</feature>
<comment type="similarity">
    <text evidence="1">Belongs to the peptidase A1 family.</text>
</comment>
<reference evidence="4" key="2">
    <citation type="journal article" date="2023" name="Plants (Basel)">
        <title>Annotation of the Turnera subulata (Passifloraceae) Draft Genome Reveals the S-Locus Evolved after the Divergence of Turneroideae from Passifloroideae in a Stepwise Manner.</title>
        <authorList>
            <person name="Henning P.M."/>
            <person name="Roalson E.H."/>
            <person name="Mir W."/>
            <person name="McCubbin A.G."/>
            <person name="Shore J.S."/>
        </authorList>
    </citation>
    <scope>NUCLEOTIDE SEQUENCE</scope>
    <source>
        <strain evidence="4">F60SS</strain>
    </source>
</reference>
<dbReference type="GO" id="GO:0004190">
    <property type="term" value="F:aspartic-type endopeptidase activity"/>
    <property type="evidence" value="ECO:0007669"/>
    <property type="project" value="InterPro"/>
</dbReference>
<evidence type="ECO:0000256" key="1">
    <source>
        <dbReference type="ARBA" id="ARBA00007447"/>
    </source>
</evidence>
<dbReference type="SUPFAM" id="SSF50630">
    <property type="entry name" value="Acid proteases"/>
    <property type="match status" value="1"/>
</dbReference>
<feature type="active site" evidence="2">
    <location>
        <position position="104"/>
    </location>
</feature>
<gene>
    <name evidence="4" type="ORF">Tsubulata_047461</name>
</gene>
<dbReference type="InterPro" id="IPR021109">
    <property type="entry name" value="Peptidase_aspartic_dom_sf"/>
</dbReference>
<comment type="caution">
    <text evidence="4">The sequence shown here is derived from an EMBL/GenBank/DDBJ whole genome shotgun (WGS) entry which is preliminary data.</text>
</comment>
<reference evidence="4" key="1">
    <citation type="submission" date="2022-02" db="EMBL/GenBank/DDBJ databases">
        <authorList>
            <person name="Henning P.M."/>
            <person name="McCubbin A.G."/>
            <person name="Shore J.S."/>
        </authorList>
    </citation>
    <scope>NUCLEOTIDE SEQUENCE</scope>
    <source>
        <strain evidence="4">F60SS</strain>
        <tissue evidence="4">Leaves</tissue>
    </source>
</reference>
<protein>
    <recommendedName>
        <fullName evidence="3">Peptidase A1 domain-containing protein</fullName>
    </recommendedName>
</protein>
<accession>A0A9Q0G262</accession>
<sequence length="358" mass="40779">MASSTFSAFVKISTVIIFLTCFPPNKPPALAHGNHDTKISPSPQSPNSFPIYHITFLKNNDSESFALRRRKSTYTETPLISKRGAYLVRVRLGSQKLIAHLLLDTGSRFTWWQCSTCRKCYEQYDVLYNPTRSSSYRTLDCHNPDCNRFAAPNIGCEQEIGSDTGRCTYMTRYADNDTSSGVLAHDIIRNEDGTLFRQVVFGCGEENQGKYYNGFYSGVLGFGRHPYSFLGQFDVRNFSFCLGGADSQTTLYLNEIPPMDDDRSTFHTSLITAWNRPQDYYIEFEGISMDGVKVPIAPHKWKFNPKSAQYGVFIDTGTIITRFPTEVYNTFRQSFDHSVENFELLDEPVNDLLDTCYQ</sequence>
<feature type="active site" evidence="2">
    <location>
        <position position="315"/>
    </location>
</feature>